<feature type="compositionally biased region" description="Polar residues" evidence="2">
    <location>
        <begin position="290"/>
        <end position="303"/>
    </location>
</feature>
<feature type="domain" description="GAG-pre-integrase" evidence="4">
    <location>
        <begin position="514"/>
        <end position="572"/>
    </location>
</feature>
<gene>
    <name evidence="6" type="ORF">FSB_LOCUS7853</name>
</gene>
<reference evidence="6" key="1">
    <citation type="submission" date="2018-02" db="EMBL/GenBank/DDBJ databases">
        <authorList>
            <person name="Cohen D.B."/>
            <person name="Kent A.D."/>
        </authorList>
    </citation>
    <scope>NUCLEOTIDE SEQUENCE</scope>
</reference>
<name>A0A2N9EZ90_FAGSY</name>
<organism evidence="6">
    <name type="scientific">Fagus sylvatica</name>
    <name type="common">Beechnut</name>
    <dbReference type="NCBI Taxonomy" id="28930"/>
    <lineage>
        <taxon>Eukaryota</taxon>
        <taxon>Viridiplantae</taxon>
        <taxon>Streptophyta</taxon>
        <taxon>Embryophyta</taxon>
        <taxon>Tracheophyta</taxon>
        <taxon>Spermatophyta</taxon>
        <taxon>Magnoliopsida</taxon>
        <taxon>eudicotyledons</taxon>
        <taxon>Gunneridae</taxon>
        <taxon>Pentapetalae</taxon>
        <taxon>rosids</taxon>
        <taxon>fabids</taxon>
        <taxon>Fagales</taxon>
        <taxon>Fagaceae</taxon>
        <taxon>Fagus</taxon>
    </lineage>
</organism>
<feature type="domain" description="Retrovirus-related Pol polyprotein from transposon TNT 1-94-like beta-barrel" evidence="5">
    <location>
        <begin position="387"/>
        <end position="463"/>
    </location>
</feature>
<evidence type="ECO:0008006" key="7">
    <source>
        <dbReference type="Google" id="ProtNLM"/>
    </source>
</evidence>
<keyword evidence="1" id="KW-0645">Protease</keyword>
<feature type="compositionally biased region" description="Gly residues" evidence="2">
    <location>
        <begin position="270"/>
        <end position="281"/>
    </location>
</feature>
<feature type="compositionally biased region" description="Low complexity" evidence="2">
    <location>
        <begin position="309"/>
        <end position="333"/>
    </location>
</feature>
<feature type="compositionally biased region" description="Basic residues" evidence="2">
    <location>
        <begin position="255"/>
        <end position="269"/>
    </location>
</feature>
<dbReference type="GO" id="GO:0004190">
    <property type="term" value="F:aspartic-type endopeptidase activity"/>
    <property type="evidence" value="ECO:0007669"/>
    <property type="project" value="UniProtKB-KW"/>
</dbReference>
<evidence type="ECO:0000259" key="3">
    <source>
        <dbReference type="Pfam" id="PF07727"/>
    </source>
</evidence>
<dbReference type="InterPro" id="IPR025724">
    <property type="entry name" value="GAG-pre-integrase_dom"/>
</dbReference>
<keyword evidence="1" id="KW-0378">Hydrolase</keyword>
<dbReference type="Pfam" id="PF14223">
    <property type="entry name" value="Retrotran_gag_2"/>
    <property type="match status" value="1"/>
</dbReference>
<evidence type="ECO:0000313" key="6">
    <source>
        <dbReference type="EMBL" id="SPC79971.1"/>
    </source>
</evidence>
<dbReference type="Pfam" id="PF13976">
    <property type="entry name" value="gag_pre-integrs"/>
    <property type="match status" value="1"/>
</dbReference>
<dbReference type="SUPFAM" id="SSF56672">
    <property type="entry name" value="DNA/RNA polymerases"/>
    <property type="match status" value="1"/>
</dbReference>
<accession>A0A2N9EZ90</accession>
<dbReference type="InterPro" id="IPR043502">
    <property type="entry name" value="DNA/RNA_pol_sf"/>
</dbReference>
<dbReference type="PANTHER" id="PTHR47481">
    <property type="match status" value="1"/>
</dbReference>
<sequence length="1200" mass="132487">MSASSTTSPTTSNSPLPSNNQTPIFLLSNISTYVTVKLDHSNFLTWKFQITHILEAYSLLEYVEGYSTCPQKFLIGELGALTTQINPVYSQWQARDKALMSLISATLSPSAHSLVIGQSSAHGMWTVLLKRYTSISRSNIMNLKKQLHDVKKNTDTITQYLQRIKEAIDKLAAVGTLVDDEDLLHIVLKGLPSEYESFSSAMLTKNESVSFEELHVLMISQEELLKSSQANSKENSIMAMAVNTASFTNSSRGGFHNRGRGHFHNRGRGNNRGGFSRGGFTPGYNPHGYSPSNGGYSQSNGPFPQSPPNFTQSSPNFSQSPQNFSQSSPNFSTHNPNRPICQICQKPGHLALDCYNRMNYSYQGRHPPAKLAAMASAPSPSCSTNCWISDTGATDHFTPDLANLPDSSLYNDSQLVSVGNGQQLPISHIGNAQLYTSSYLFQLRNILRVPSMASNLLSVNKFCRDNHCAFYFDSDQFQIQDRLSGKPLYRGLSRDGLYPLHGLSLPFRSSSQSSSPSARAACLQSVRSSSTLWHARFGHPQDRVLRHLLHARFSPSVSFDSHFCQHCTQGKMTQLPFSNSNTSASFPLQIVYSDVWGPAPITSLNGPHPSTIIPNTSTFGSLLPTAIQPVSSFSCPIPINSTIAQSPFPESPFPEPSLPPLNPQPTQPTLAISPSIQPETHTQHIPILPIQPISPPLQPETEPNLCSSPAPPLPITNTHPMTTRSKSGISKPKLLHFTTTKPKPDYLQTEPPTLTIASQFPEWTAAMKAEFDALHRQHTCYKARLVAKGFHQQAGLDFDETFTSSPVVKPPTVRIVLSLAAQNRWPLRQLDISNAFLHGVLKEDVYMVQPPGFVDSASPHLVVSYTNLCKLHKSLYGLKQAPRAWFERFTSHLLTIGFTASTTDPSLFVFRNGSTLLYLLLYVDDIILTGTHPAAITSLITELASTFELKDLGPLRYFLGLQIDYGRDYLFVNQRKYVTDLLTKFNMTTCKAASTPFPISHKLHPSSEDLLSDPTQYRSLVGALQYATFTRPDITYAVNQVCQYMHKPTVTHLAAAKRILHYLQGTLHLGIRFQAGSSTLTAFTDSYWAGDPYDRRSTTGITVFLGNNPTSPGCQKSSTRFLGPLLRPSIELLLQELPNLPSCVKSCVILAILYAQALSSLAAAALCFLLSDSKLALVTLTAFTDSYWAGDPYDRRYYVH</sequence>
<dbReference type="PANTHER" id="PTHR47481:SF31">
    <property type="entry name" value="OS01G0873500 PROTEIN"/>
    <property type="match status" value="1"/>
</dbReference>
<keyword evidence="1" id="KW-0064">Aspartyl protease</keyword>
<feature type="region of interest" description="Disordered" evidence="2">
    <location>
        <begin position="249"/>
        <end position="333"/>
    </location>
</feature>
<evidence type="ECO:0000259" key="5">
    <source>
        <dbReference type="Pfam" id="PF22936"/>
    </source>
</evidence>
<evidence type="ECO:0000256" key="1">
    <source>
        <dbReference type="ARBA" id="ARBA00022750"/>
    </source>
</evidence>
<dbReference type="Pfam" id="PF22936">
    <property type="entry name" value="Pol_BBD"/>
    <property type="match status" value="1"/>
</dbReference>
<evidence type="ECO:0000259" key="4">
    <source>
        <dbReference type="Pfam" id="PF13976"/>
    </source>
</evidence>
<dbReference type="InterPro" id="IPR013103">
    <property type="entry name" value="RVT_2"/>
</dbReference>
<feature type="domain" description="Reverse transcriptase Ty1/copia-type" evidence="3">
    <location>
        <begin position="777"/>
        <end position="997"/>
    </location>
</feature>
<proteinExistence type="predicted"/>
<evidence type="ECO:0000256" key="2">
    <source>
        <dbReference type="SAM" id="MobiDB-lite"/>
    </source>
</evidence>
<dbReference type="Pfam" id="PF07727">
    <property type="entry name" value="RVT_2"/>
    <property type="match status" value="1"/>
</dbReference>
<protein>
    <recommendedName>
        <fullName evidence="7">CCHC-type domain-containing protein</fullName>
    </recommendedName>
</protein>
<dbReference type="AlphaFoldDB" id="A0A2N9EZ90"/>
<dbReference type="EMBL" id="OIVN01000424">
    <property type="protein sequence ID" value="SPC79971.1"/>
    <property type="molecule type" value="Genomic_DNA"/>
</dbReference>
<dbReference type="InterPro" id="IPR054722">
    <property type="entry name" value="PolX-like_BBD"/>
</dbReference>